<dbReference type="STRING" id="1805483.A0A177EBK7"/>
<keyword evidence="2" id="KW-0175">Coiled coil</keyword>
<dbReference type="GeneID" id="93647750"/>
<dbReference type="InterPro" id="IPR043154">
    <property type="entry name" value="Sec-1-like_dom1"/>
</dbReference>
<dbReference type="InterPro" id="IPR043127">
    <property type="entry name" value="Sec-1-like_dom3a"/>
</dbReference>
<dbReference type="SUPFAM" id="SSF56815">
    <property type="entry name" value="Sec1/munc18-like (SM) proteins"/>
    <property type="match status" value="1"/>
</dbReference>
<dbReference type="InterPro" id="IPR001619">
    <property type="entry name" value="Sec1-like"/>
</dbReference>
<name>A0A177EBK7_9MICR</name>
<dbReference type="Gene3D" id="3.40.50.1910">
    <property type="match status" value="1"/>
</dbReference>
<dbReference type="Gene3D" id="3.40.50.2060">
    <property type="match status" value="1"/>
</dbReference>
<proteinExistence type="inferred from homology"/>
<dbReference type="GO" id="GO:0016192">
    <property type="term" value="P:vesicle-mediated transport"/>
    <property type="evidence" value="ECO:0007669"/>
    <property type="project" value="InterPro"/>
</dbReference>
<accession>A0A177EBK7</accession>
<dbReference type="Gene3D" id="1.25.40.60">
    <property type="match status" value="1"/>
</dbReference>
<evidence type="ECO:0008006" key="5">
    <source>
        <dbReference type="Google" id="ProtNLM"/>
    </source>
</evidence>
<dbReference type="Pfam" id="PF00995">
    <property type="entry name" value="Sec1"/>
    <property type="match status" value="1"/>
</dbReference>
<evidence type="ECO:0000313" key="3">
    <source>
        <dbReference type="EMBL" id="OAG29327.1"/>
    </source>
</evidence>
<evidence type="ECO:0000256" key="2">
    <source>
        <dbReference type="SAM" id="Coils"/>
    </source>
</evidence>
<sequence length="535" mass="60305">MLRERQVDILEKLIRGESFEWSVLVVDDVGQDIVAPLFRINELMEMGVVFCTRVDDDRDKIEEARAIYIVEETKENANIIKEDLLEQKYKEVEVIFTGMLSRELFEDLAVAVGRGGECKRVKKVMDGMIRLSVLHSSLYTLNIKDSFMKKGITSTLVSGLVSLLRGMDAPVLHIDKKYLELAEEVAKQVQKIGDRGRKGRKREAVLIVGREIDLITPIEHGWTYNALISDVLEYDLNKVTIPEGMARMEQVIGVDSTPEKKVFDLNRFDRFWDKNQNEYFQEVAERVEQELADYKADLAQRSIDSSSSKEVISSALSKVPELAQKNKVIHTHMTICLTLVEEIKKAKLDEVFGLENDTSRVSDIKDELEDLLGKIGAEHVLRMCAVLIKRFPNERAYLEEVAKKKGCSLELLRFFTQGEEEHSNSGSIVTGAAISLLRNIKRLLPRKKKLPIEIAVEDVVNGRSTYPTVGIESKQQPLQGGYSAVHVFSIGGGTFTEYKALMELGEQLGVEITYGTTEILSPGKFISAVTSVLKK</sequence>
<comment type="caution">
    <text evidence="3">The sequence shown here is derived from an EMBL/GenBank/DDBJ whole genome shotgun (WGS) entry which is preliminary data.</text>
</comment>
<feature type="coiled-coil region" evidence="2">
    <location>
        <begin position="277"/>
        <end position="304"/>
    </location>
</feature>
<keyword evidence="4" id="KW-1185">Reference proteome</keyword>
<dbReference type="InterPro" id="IPR036045">
    <property type="entry name" value="Sec1-like_sf"/>
</dbReference>
<reference evidence="3 4" key="1">
    <citation type="submission" date="2016-02" db="EMBL/GenBank/DDBJ databases">
        <title>Discovery of a natural microsporidian pathogen with a broad tissue tropism in Caenorhabditis elegans.</title>
        <authorList>
            <person name="Luallen R.J."/>
            <person name="Reinke A.W."/>
            <person name="Tong L."/>
            <person name="Botts M.R."/>
            <person name="Felix M.-A."/>
            <person name="Troemel E.R."/>
        </authorList>
    </citation>
    <scope>NUCLEOTIDE SEQUENCE [LARGE SCALE GENOMIC DNA]</scope>
    <source>
        <strain evidence="3 4">JUm2807</strain>
    </source>
</reference>
<dbReference type="Proteomes" id="UP000185944">
    <property type="component" value="Unassembled WGS sequence"/>
</dbReference>
<dbReference type="RefSeq" id="XP_067544006.1">
    <property type="nucleotide sequence ID" value="XM_067688818.1"/>
</dbReference>
<organism evidence="3 4">
    <name type="scientific">Nematocida displodere</name>
    <dbReference type="NCBI Taxonomy" id="1805483"/>
    <lineage>
        <taxon>Eukaryota</taxon>
        <taxon>Fungi</taxon>
        <taxon>Fungi incertae sedis</taxon>
        <taxon>Microsporidia</taxon>
        <taxon>Nematocida</taxon>
    </lineage>
</organism>
<evidence type="ECO:0000313" key="4">
    <source>
        <dbReference type="Proteomes" id="UP000185944"/>
    </source>
</evidence>
<comment type="similarity">
    <text evidence="1">Belongs to the STXBP/unc-18/SEC1 family.</text>
</comment>
<gene>
    <name evidence="3" type="ORF">NEDG_01400</name>
</gene>
<dbReference type="Gene3D" id="3.90.830.10">
    <property type="entry name" value="Syntaxin Binding Protein 1, Chain A, domain 2"/>
    <property type="match status" value="1"/>
</dbReference>
<dbReference type="PANTHER" id="PTHR11679">
    <property type="entry name" value="VESICLE PROTEIN SORTING-ASSOCIATED"/>
    <property type="match status" value="1"/>
</dbReference>
<evidence type="ECO:0000256" key="1">
    <source>
        <dbReference type="ARBA" id="ARBA00009884"/>
    </source>
</evidence>
<dbReference type="EMBL" id="LTDL01000041">
    <property type="protein sequence ID" value="OAG29327.1"/>
    <property type="molecule type" value="Genomic_DNA"/>
</dbReference>
<dbReference type="PIRSF" id="PIRSF005715">
    <property type="entry name" value="VPS45_Sec1"/>
    <property type="match status" value="1"/>
</dbReference>
<protein>
    <recommendedName>
        <fullName evidence="5">Syntaxin-binding protein 1</fullName>
    </recommendedName>
</protein>
<dbReference type="OrthoDB" id="10251230at2759"/>
<dbReference type="AlphaFoldDB" id="A0A177EBK7"/>
<dbReference type="VEuPathDB" id="MicrosporidiaDB:NEDG_01400"/>
<dbReference type="InterPro" id="IPR027482">
    <property type="entry name" value="Sec1-like_dom2"/>
</dbReference>